<dbReference type="AlphaFoldDB" id="A0A2U3N081"/>
<dbReference type="Proteomes" id="UP000245974">
    <property type="component" value="Unassembled WGS sequence"/>
</dbReference>
<dbReference type="RefSeq" id="WP_121974482.1">
    <property type="nucleotide sequence ID" value="NZ_OOGT01000099.1"/>
</dbReference>
<organism evidence="1 2">
    <name type="scientific">Acinetobacter stercoris</name>
    <dbReference type="NCBI Taxonomy" id="2126983"/>
    <lineage>
        <taxon>Bacteria</taxon>
        <taxon>Pseudomonadati</taxon>
        <taxon>Pseudomonadota</taxon>
        <taxon>Gammaproteobacteria</taxon>
        <taxon>Moraxellales</taxon>
        <taxon>Moraxellaceae</taxon>
        <taxon>Acinetobacter</taxon>
    </lineage>
</organism>
<proteinExistence type="predicted"/>
<dbReference type="InParanoid" id="A0A2U3N081"/>
<reference evidence="2" key="1">
    <citation type="submission" date="2018-03" db="EMBL/GenBank/DDBJ databases">
        <authorList>
            <person name="Blom J."/>
        </authorList>
    </citation>
    <scope>NUCLEOTIDE SEQUENCE [LARGE SCALE GENOMIC DNA]</scope>
    <source>
        <strain evidence="2">KPC-SM-21</strain>
    </source>
</reference>
<sequence>MQKNNHQQTQSAKVGDKETQILAAIRQKQTELKAGGCEIDELADHEKHILIGDLNQDGINDFIYGYALINNCGGQATSTNYAVFLNKNNQYVLDSIYHAGLSEFNALELDKIIQNGVIIGRAFGNDEKYLYRDKDFIKVIDPNQKLNTSLAKAIKIEKSPFSIQITQALPLFTQQNVECGGFFDDDQPEKRVLVDRYILSFTQDEVALLGVTKLTSQDIVDVEDKRLVAGMTTQQVRDLFQTGSQIEVVQREKKLPDDSDDFSVRDYDSYLRVYKEQSDDAYLFYFKNNKLIAIQYFIPC</sequence>
<gene>
    <name evidence="1" type="ORF">KPC_2211</name>
</gene>
<dbReference type="EMBL" id="OOGT01000099">
    <property type="protein sequence ID" value="SPL71033.1"/>
    <property type="molecule type" value="Genomic_DNA"/>
</dbReference>
<protein>
    <submittedName>
        <fullName evidence="1">Uncharacterized protein</fullName>
    </submittedName>
</protein>
<evidence type="ECO:0000313" key="1">
    <source>
        <dbReference type="EMBL" id="SPL71033.1"/>
    </source>
</evidence>
<dbReference type="OrthoDB" id="1253809at2"/>
<name>A0A2U3N081_9GAMM</name>
<accession>A0A2U3N081</accession>
<keyword evidence="2" id="KW-1185">Reference proteome</keyword>
<evidence type="ECO:0000313" key="2">
    <source>
        <dbReference type="Proteomes" id="UP000245974"/>
    </source>
</evidence>